<dbReference type="PROSITE" id="PS51819">
    <property type="entry name" value="VOC"/>
    <property type="match status" value="1"/>
</dbReference>
<dbReference type="Gene3D" id="3.10.180.10">
    <property type="entry name" value="2,3-Dihydroxybiphenyl 1,2-Dioxygenase, domain 1"/>
    <property type="match status" value="1"/>
</dbReference>
<organism evidence="2 3">
    <name type="scientific">Streptomyces viridochromogenes</name>
    <dbReference type="NCBI Taxonomy" id="1938"/>
    <lineage>
        <taxon>Bacteria</taxon>
        <taxon>Bacillati</taxon>
        <taxon>Actinomycetota</taxon>
        <taxon>Actinomycetes</taxon>
        <taxon>Kitasatosporales</taxon>
        <taxon>Streptomycetaceae</taxon>
        <taxon>Streptomyces</taxon>
    </lineage>
</organism>
<evidence type="ECO:0000313" key="3">
    <source>
        <dbReference type="Proteomes" id="UP000037023"/>
    </source>
</evidence>
<dbReference type="InterPro" id="IPR037523">
    <property type="entry name" value="VOC_core"/>
</dbReference>
<dbReference type="InterPro" id="IPR029068">
    <property type="entry name" value="Glyas_Bleomycin-R_OHBP_Dase"/>
</dbReference>
<dbReference type="PANTHER" id="PTHR43279">
    <property type="entry name" value="CATECHOL-2,3-DIOXYGENASE"/>
    <property type="match status" value="1"/>
</dbReference>
<reference evidence="2 3" key="1">
    <citation type="submission" date="2015-06" db="EMBL/GenBank/DDBJ databases">
        <authorList>
            <person name="Hoefler B.C."/>
            <person name="Straight P.D."/>
        </authorList>
    </citation>
    <scope>NUCLEOTIDE SEQUENCE [LARGE SCALE GENOMIC DNA]</scope>
    <source>
        <strain evidence="2 3">NRRL 3427</strain>
    </source>
</reference>
<dbReference type="PANTHER" id="PTHR43279:SF1">
    <property type="entry name" value="CATECHOL-2,3-DIOXYGENASE"/>
    <property type="match status" value="1"/>
</dbReference>
<protein>
    <submittedName>
        <fullName evidence="2">Glyoxalase</fullName>
    </submittedName>
</protein>
<feature type="domain" description="VOC" evidence="1">
    <location>
        <begin position="5"/>
        <end position="125"/>
    </location>
</feature>
<comment type="caution">
    <text evidence="2">The sequence shown here is derived from an EMBL/GenBank/DDBJ whole genome shotgun (WGS) entry which is preliminary data.</text>
</comment>
<name>A0A0L8KDH0_STRVR</name>
<dbReference type="Pfam" id="PF00903">
    <property type="entry name" value="Glyoxalase"/>
    <property type="match status" value="1"/>
</dbReference>
<accession>A0A0L8KDH0</accession>
<dbReference type="PATRIC" id="fig|1938.6.peg.4220"/>
<dbReference type="Proteomes" id="UP000037023">
    <property type="component" value="Unassembled WGS sequence"/>
</dbReference>
<dbReference type="EMBL" id="LGUP01000202">
    <property type="protein sequence ID" value="KOG23945.1"/>
    <property type="molecule type" value="Genomic_DNA"/>
</dbReference>
<evidence type="ECO:0000259" key="1">
    <source>
        <dbReference type="PROSITE" id="PS51819"/>
    </source>
</evidence>
<dbReference type="OrthoDB" id="9792626at2"/>
<dbReference type="SUPFAM" id="SSF54593">
    <property type="entry name" value="Glyoxalase/Bleomycin resistance protein/Dihydroxybiphenyl dioxygenase"/>
    <property type="match status" value="1"/>
</dbReference>
<dbReference type="InterPro" id="IPR004360">
    <property type="entry name" value="Glyas_Fos-R_dOase_dom"/>
</dbReference>
<evidence type="ECO:0000313" key="2">
    <source>
        <dbReference type="EMBL" id="KOG23945.1"/>
    </source>
</evidence>
<sequence>MPIQRLNHAVLFVSDLERSLAFYRDVLGFRPLPQAFPGAAFLQAAGSANDHDLGLFRSPEPGSGPRTGRVGLYHLAWEVDTLSELGRVRTRLAGAGALTGASDHASTKALYARDPDGIEFEVCWLVPDAAVAGEPAAMTSPTRPLDIDAEIAVYGAETPGGPRTDHGVWREVFAAGPGGVRDAR</sequence>
<gene>
    <name evidence="2" type="ORF">ADK34_19575</name>
</gene>
<dbReference type="AlphaFoldDB" id="A0A0L8KDH0"/>
<proteinExistence type="predicted"/>
<dbReference type="RefSeq" id="WP_033203442.1">
    <property type="nucleotide sequence ID" value="NZ_LGUP01000202.1"/>
</dbReference>